<evidence type="ECO:0000313" key="2">
    <source>
        <dbReference type="EMBL" id="GIQ87795.1"/>
    </source>
</evidence>
<sequence length="285" mass="30929">MAADRDIGNVLGLPPPDHTVRAVPTRDGSALLDERRRSEWETLITESHMRNLKCFEIGLVVYNILVFLCLCLDSGNGEIHVSQWWERIVTLASVPILLLGVHLSLPKSQAEARGRAAMMFVMVTATLVPPALQHSLSHLYSISILINLCLLLVSRGALGLRRGVVVGYVVAYLACLTACLLFGPGFNHVAVASTLCFYAVVLVACDCLVSEALLKSKQDGSMHVSLRSLTQTTLAVFFNALPPALYRTVANNQRDALVQSVGFTTIAFLRFVPSNTTCGASQHIA</sequence>
<dbReference type="Proteomes" id="UP000265618">
    <property type="component" value="Unassembled WGS sequence"/>
</dbReference>
<name>A0A9K3GML5_9EUKA</name>
<dbReference type="EMBL" id="BDIP01003503">
    <property type="protein sequence ID" value="GIQ87795.1"/>
    <property type="molecule type" value="Genomic_DNA"/>
</dbReference>
<keyword evidence="3" id="KW-1185">Reference proteome</keyword>
<keyword evidence="1" id="KW-1133">Transmembrane helix</keyword>
<gene>
    <name evidence="2" type="ORF">KIPB_009907</name>
</gene>
<comment type="caution">
    <text evidence="2">The sequence shown here is derived from an EMBL/GenBank/DDBJ whole genome shotgun (WGS) entry which is preliminary data.</text>
</comment>
<feature type="transmembrane region" description="Helical" evidence="1">
    <location>
        <begin position="57"/>
        <end position="75"/>
    </location>
</feature>
<feature type="transmembrane region" description="Helical" evidence="1">
    <location>
        <begin position="87"/>
        <end position="105"/>
    </location>
</feature>
<evidence type="ECO:0000313" key="3">
    <source>
        <dbReference type="Proteomes" id="UP000265618"/>
    </source>
</evidence>
<keyword evidence="1" id="KW-0812">Transmembrane</keyword>
<feature type="non-terminal residue" evidence="2">
    <location>
        <position position="1"/>
    </location>
</feature>
<protein>
    <submittedName>
        <fullName evidence="2">Uncharacterized protein</fullName>
    </submittedName>
</protein>
<accession>A0A9K3GML5</accession>
<feature type="transmembrane region" description="Helical" evidence="1">
    <location>
        <begin position="189"/>
        <end position="209"/>
    </location>
</feature>
<keyword evidence="1" id="KW-0472">Membrane</keyword>
<organism evidence="2 3">
    <name type="scientific">Kipferlia bialata</name>
    <dbReference type="NCBI Taxonomy" id="797122"/>
    <lineage>
        <taxon>Eukaryota</taxon>
        <taxon>Metamonada</taxon>
        <taxon>Carpediemonas-like organisms</taxon>
        <taxon>Kipferlia</taxon>
    </lineage>
</organism>
<feature type="transmembrane region" description="Helical" evidence="1">
    <location>
        <begin position="139"/>
        <end position="158"/>
    </location>
</feature>
<proteinExistence type="predicted"/>
<reference evidence="2 3" key="1">
    <citation type="journal article" date="2018" name="PLoS ONE">
        <title>The draft genome of Kipferlia bialata reveals reductive genome evolution in fornicate parasites.</title>
        <authorList>
            <person name="Tanifuji G."/>
            <person name="Takabayashi S."/>
            <person name="Kume K."/>
            <person name="Takagi M."/>
            <person name="Nakayama T."/>
            <person name="Kamikawa R."/>
            <person name="Inagaki Y."/>
            <person name="Hashimoto T."/>
        </authorList>
    </citation>
    <scope>NUCLEOTIDE SEQUENCE [LARGE SCALE GENOMIC DNA]</scope>
    <source>
        <strain evidence="2">NY0173</strain>
    </source>
</reference>
<feature type="transmembrane region" description="Helical" evidence="1">
    <location>
        <begin position="165"/>
        <end position="183"/>
    </location>
</feature>
<dbReference type="AlphaFoldDB" id="A0A9K3GML5"/>
<evidence type="ECO:0000256" key="1">
    <source>
        <dbReference type="SAM" id="Phobius"/>
    </source>
</evidence>
<feature type="transmembrane region" description="Helical" evidence="1">
    <location>
        <begin position="117"/>
        <end position="133"/>
    </location>
</feature>